<dbReference type="NCBIfam" id="TIGR02359">
    <property type="entry name" value="thiW"/>
    <property type="match status" value="1"/>
</dbReference>
<organism evidence="2 3">
    <name type="scientific">Halanaerobium salsuginis</name>
    <dbReference type="NCBI Taxonomy" id="29563"/>
    <lineage>
        <taxon>Bacteria</taxon>
        <taxon>Bacillati</taxon>
        <taxon>Bacillota</taxon>
        <taxon>Clostridia</taxon>
        <taxon>Halanaerobiales</taxon>
        <taxon>Halanaerobiaceae</taxon>
        <taxon>Halanaerobium</taxon>
    </lineage>
</organism>
<keyword evidence="3" id="KW-1185">Reference proteome</keyword>
<name>A0A1I4KWW0_9FIRM</name>
<keyword evidence="1" id="KW-0472">Membrane</keyword>
<sequence length="162" mass="17320">MKTNHLTLASLLVALGTLTGNLIYIPVGVARAFPVQHLINILGAVLLGPFYAVLDAFLISFLRNLLGTGSLLAFPGSMIGALLAGLFYRYFNRTEAAIIGEIFGTGILGALFAYPIASLLMGSKTGLFFFIPSFLLSSGGGAIIAYFFFKVLEKSNTLEFNK</sequence>
<reference evidence="2 3" key="1">
    <citation type="submission" date="2016-10" db="EMBL/GenBank/DDBJ databases">
        <authorList>
            <person name="de Groot N.N."/>
        </authorList>
    </citation>
    <scope>NUCLEOTIDE SEQUENCE [LARGE SCALE GENOMIC DNA]</scope>
    <source>
        <strain evidence="2 3">ATCC 51327</strain>
    </source>
</reference>
<evidence type="ECO:0000313" key="3">
    <source>
        <dbReference type="Proteomes" id="UP000199006"/>
    </source>
</evidence>
<feature type="transmembrane region" description="Helical" evidence="1">
    <location>
        <begin position="97"/>
        <end position="120"/>
    </location>
</feature>
<keyword evidence="1" id="KW-1133">Transmembrane helix</keyword>
<gene>
    <name evidence="2" type="ORF">SAMN02983006_02141</name>
</gene>
<dbReference type="EMBL" id="FOTI01000034">
    <property type="protein sequence ID" value="SFL82907.1"/>
    <property type="molecule type" value="Genomic_DNA"/>
</dbReference>
<dbReference type="Gene3D" id="1.10.1760.20">
    <property type="match status" value="1"/>
</dbReference>
<dbReference type="RefSeq" id="WP_089862186.1">
    <property type="nucleotide sequence ID" value="NZ_FOTI01000034.1"/>
</dbReference>
<dbReference type="OrthoDB" id="5516776at2"/>
<protein>
    <submittedName>
        <fullName evidence="2">Energy coupling factor transporter S component ThiW</fullName>
    </submittedName>
</protein>
<dbReference type="Proteomes" id="UP000199006">
    <property type="component" value="Unassembled WGS sequence"/>
</dbReference>
<dbReference type="Pfam" id="PF09512">
    <property type="entry name" value="ThiW"/>
    <property type="match status" value="1"/>
</dbReference>
<proteinExistence type="predicted"/>
<dbReference type="STRING" id="29563.SAMN02983006_02141"/>
<dbReference type="InterPro" id="IPR012652">
    <property type="entry name" value="ThiW"/>
</dbReference>
<feature type="transmembrane region" description="Helical" evidence="1">
    <location>
        <begin position="71"/>
        <end position="91"/>
    </location>
</feature>
<evidence type="ECO:0000313" key="2">
    <source>
        <dbReference type="EMBL" id="SFL82907.1"/>
    </source>
</evidence>
<evidence type="ECO:0000256" key="1">
    <source>
        <dbReference type="SAM" id="Phobius"/>
    </source>
</evidence>
<feature type="transmembrane region" description="Helical" evidence="1">
    <location>
        <begin position="127"/>
        <end position="149"/>
    </location>
</feature>
<dbReference type="PIRSF" id="PIRSF024534">
    <property type="entry name" value="ThiW"/>
    <property type="match status" value="1"/>
</dbReference>
<accession>A0A1I4KWW0</accession>
<keyword evidence="1" id="KW-0812">Transmembrane</keyword>
<feature type="transmembrane region" description="Helical" evidence="1">
    <location>
        <begin position="38"/>
        <end position="59"/>
    </location>
</feature>
<dbReference type="AlphaFoldDB" id="A0A1I4KWW0"/>